<keyword evidence="2" id="KW-0812">Transmembrane</keyword>
<dbReference type="KEGG" id="kaf:KAFR_0F03730"/>
<feature type="chain" id="PRO_5003559395" description="Mid2 domain-containing protein" evidence="3">
    <location>
        <begin position="21"/>
        <end position="373"/>
    </location>
</feature>
<keyword evidence="2" id="KW-0472">Membrane</keyword>
<organism evidence="5 6">
    <name type="scientific">Kazachstania africana (strain ATCC 22294 / BCRC 22015 / CBS 2517 / CECT 1963 / NBRC 1671 / NRRL Y-8276)</name>
    <name type="common">Yeast</name>
    <name type="synonym">Kluyveromyces africanus</name>
    <dbReference type="NCBI Taxonomy" id="1071382"/>
    <lineage>
        <taxon>Eukaryota</taxon>
        <taxon>Fungi</taxon>
        <taxon>Dikarya</taxon>
        <taxon>Ascomycota</taxon>
        <taxon>Saccharomycotina</taxon>
        <taxon>Saccharomycetes</taxon>
        <taxon>Saccharomycetales</taxon>
        <taxon>Saccharomycetaceae</taxon>
        <taxon>Kazachstania</taxon>
    </lineage>
</organism>
<feature type="region of interest" description="Disordered" evidence="1">
    <location>
        <begin position="164"/>
        <end position="200"/>
    </location>
</feature>
<keyword evidence="3" id="KW-0732">Signal</keyword>
<dbReference type="Pfam" id="PF04478">
    <property type="entry name" value="Mid2"/>
    <property type="match status" value="1"/>
</dbReference>
<evidence type="ECO:0000259" key="4">
    <source>
        <dbReference type="Pfam" id="PF04478"/>
    </source>
</evidence>
<evidence type="ECO:0000313" key="5">
    <source>
        <dbReference type="EMBL" id="CCF58969.1"/>
    </source>
</evidence>
<name>H2AX69_KAZAF</name>
<evidence type="ECO:0000313" key="6">
    <source>
        <dbReference type="Proteomes" id="UP000005220"/>
    </source>
</evidence>
<dbReference type="STRING" id="1071382.H2AX69"/>
<feature type="transmembrane region" description="Helical" evidence="2">
    <location>
        <begin position="291"/>
        <end position="316"/>
    </location>
</feature>
<sequence>MAVGTRLALVAFLLLQNTNGQSFSRFEPSNSTISFGSTSSILQALSSKSPYSSATYIAQSALLVPSQTTEIYQGTTNTQVLSSIISSDMLKSSPISISPAVAASKLSSLTLVSSSIMAVPNTGLSAGSSEVVTTESTNHVIAVPTSSIKSFIIEEQSSYLLKSRESSTSEDISSSSKPSKTTSSLVTASESSSTTSNTASVSSSVASSISTYTISSSTNLPVTTSMSSQSNAMIIAESDIDSTITKIVSGRTILSNAYTVVTLTVANTPTAVTANAKSQSHTTVSGRNKKIILGCVLGLGIPIIILLVLLISYVLYTKRKNSKRLFNSDGKLVHLNDLESSNRYSNGTYYDEASTVHEYVEVEKKRTFSITNV</sequence>
<dbReference type="InParanoid" id="H2AX69"/>
<dbReference type="AlphaFoldDB" id="H2AX69"/>
<accession>H2AX69</accession>
<dbReference type="HOGENOM" id="CLU_741986_0_0_1"/>
<evidence type="ECO:0000256" key="1">
    <source>
        <dbReference type="SAM" id="MobiDB-lite"/>
    </source>
</evidence>
<proteinExistence type="predicted"/>
<dbReference type="EMBL" id="HE650826">
    <property type="protein sequence ID" value="CCF58969.1"/>
    <property type="molecule type" value="Genomic_DNA"/>
</dbReference>
<evidence type="ECO:0000256" key="3">
    <source>
        <dbReference type="SAM" id="SignalP"/>
    </source>
</evidence>
<evidence type="ECO:0000256" key="2">
    <source>
        <dbReference type="SAM" id="Phobius"/>
    </source>
</evidence>
<keyword evidence="2" id="KW-1133">Transmembrane helix</keyword>
<feature type="compositionally biased region" description="Low complexity" evidence="1">
    <location>
        <begin position="169"/>
        <end position="200"/>
    </location>
</feature>
<feature type="signal peptide" evidence="3">
    <location>
        <begin position="1"/>
        <end position="20"/>
    </location>
</feature>
<feature type="domain" description="Mid2" evidence="4">
    <location>
        <begin position="242"/>
        <end position="333"/>
    </location>
</feature>
<reference evidence="5 6" key="1">
    <citation type="journal article" date="2011" name="Proc. Natl. Acad. Sci. U.S.A.">
        <title>Evolutionary erosion of yeast sex chromosomes by mating-type switching accidents.</title>
        <authorList>
            <person name="Gordon J.L."/>
            <person name="Armisen D."/>
            <person name="Proux-Wera E."/>
            <person name="Oheigeartaigh S.S."/>
            <person name="Byrne K.P."/>
            <person name="Wolfe K.H."/>
        </authorList>
    </citation>
    <scope>NUCLEOTIDE SEQUENCE [LARGE SCALE GENOMIC DNA]</scope>
    <source>
        <strain evidence="6">ATCC 22294 / BCRC 22015 / CBS 2517 / CECT 1963 / NBRC 1671 / NRRL Y-8276</strain>
    </source>
</reference>
<protein>
    <recommendedName>
        <fullName evidence="4">Mid2 domain-containing protein</fullName>
    </recommendedName>
</protein>
<keyword evidence="6" id="KW-1185">Reference proteome</keyword>
<dbReference type="Proteomes" id="UP000005220">
    <property type="component" value="Chromosome 6"/>
</dbReference>
<dbReference type="GeneID" id="13884437"/>
<dbReference type="RefSeq" id="XP_003958104.1">
    <property type="nucleotide sequence ID" value="XM_003958055.1"/>
</dbReference>
<dbReference type="InterPro" id="IPR007567">
    <property type="entry name" value="Mid2_dom"/>
</dbReference>
<gene>
    <name evidence="5" type="primary">KAFR0F03730</name>
    <name evidence="5" type="ORF">KAFR_0F03730</name>
</gene>